<evidence type="ECO:0000256" key="1">
    <source>
        <dbReference type="ARBA" id="ARBA00022676"/>
    </source>
</evidence>
<evidence type="ECO:0000256" key="2">
    <source>
        <dbReference type="ARBA" id="ARBA00022679"/>
    </source>
</evidence>
<dbReference type="OrthoDB" id="10261782at2759"/>
<sequence>MCSCSKNIYTYEKLSEIKDFLTEKISIQPKIGVICGSGLGSLGNAITDAVWINYADIPDFPVSTVSFMQHAQSQLLYLYRKIFSNVCTYLKKMALSILTLHFPFNAVISSAYEKVQIFYNVAI</sequence>
<protein>
    <recommendedName>
        <fullName evidence="5">Purine-nucleoside phosphorylase</fullName>
    </recommendedName>
</protein>
<dbReference type="AlphaFoldDB" id="A0A9P0PGS6"/>
<dbReference type="InterPro" id="IPR011268">
    <property type="entry name" value="Purine_phosphorylase"/>
</dbReference>
<keyword evidence="4" id="KW-1185">Reference proteome</keyword>
<dbReference type="InterPro" id="IPR035994">
    <property type="entry name" value="Nucleoside_phosphorylase_sf"/>
</dbReference>
<evidence type="ECO:0008006" key="5">
    <source>
        <dbReference type="Google" id="ProtNLM"/>
    </source>
</evidence>
<gene>
    <name evidence="3" type="ORF">ACAOBT_LOCUS16761</name>
</gene>
<dbReference type="EMBL" id="CAKOFQ010006983">
    <property type="protein sequence ID" value="CAH1985580.1"/>
    <property type="molecule type" value="Genomic_DNA"/>
</dbReference>
<comment type="caution">
    <text evidence="3">The sequence shown here is derived from an EMBL/GenBank/DDBJ whole genome shotgun (WGS) entry which is preliminary data.</text>
</comment>
<dbReference type="GO" id="GO:0009116">
    <property type="term" value="P:nucleoside metabolic process"/>
    <property type="evidence" value="ECO:0007669"/>
    <property type="project" value="InterPro"/>
</dbReference>
<accession>A0A9P0PGS6</accession>
<reference evidence="3" key="1">
    <citation type="submission" date="2022-03" db="EMBL/GenBank/DDBJ databases">
        <authorList>
            <person name="Sayadi A."/>
        </authorList>
    </citation>
    <scope>NUCLEOTIDE SEQUENCE</scope>
</reference>
<dbReference type="Proteomes" id="UP001152888">
    <property type="component" value="Unassembled WGS sequence"/>
</dbReference>
<dbReference type="GO" id="GO:0004731">
    <property type="term" value="F:purine-nucleoside phosphorylase activity"/>
    <property type="evidence" value="ECO:0007669"/>
    <property type="project" value="InterPro"/>
</dbReference>
<evidence type="ECO:0000313" key="3">
    <source>
        <dbReference type="EMBL" id="CAH1985580.1"/>
    </source>
</evidence>
<organism evidence="3 4">
    <name type="scientific">Acanthoscelides obtectus</name>
    <name type="common">Bean weevil</name>
    <name type="synonym">Bruchus obtectus</name>
    <dbReference type="NCBI Taxonomy" id="200917"/>
    <lineage>
        <taxon>Eukaryota</taxon>
        <taxon>Metazoa</taxon>
        <taxon>Ecdysozoa</taxon>
        <taxon>Arthropoda</taxon>
        <taxon>Hexapoda</taxon>
        <taxon>Insecta</taxon>
        <taxon>Pterygota</taxon>
        <taxon>Neoptera</taxon>
        <taxon>Endopterygota</taxon>
        <taxon>Coleoptera</taxon>
        <taxon>Polyphaga</taxon>
        <taxon>Cucujiformia</taxon>
        <taxon>Chrysomeloidea</taxon>
        <taxon>Chrysomelidae</taxon>
        <taxon>Bruchinae</taxon>
        <taxon>Bruchini</taxon>
        <taxon>Acanthoscelides</taxon>
    </lineage>
</organism>
<keyword evidence="1" id="KW-0328">Glycosyltransferase</keyword>
<evidence type="ECO:0000313" key="4">
    <source>
        <dbReference type="Proteomes" id="UP001152888"/>
    </source>
</evidence>
<proteinExistence type="predicted"/>
<dbReference type="Gene3D" id="3.40.50.1580">
    <property type="entry name" value="Nucleoside phosphorylase domain"/>
    <property type="match status" value="1"/>
</dbReference>
<dbReference type="SUPFAM" id="SSF53167">
    <property type="entry name" value="Purine and uridine phosphorylases"/>
    <property type="match status" value="1"/>
</dbReference>
<dbReference type="GO" id="GO:0005737">
    <property type="term" value="C:cytoplasm"/>
    <property type="evidence" value="ECO:0007669"/>
    <property type="project" value="TreeGrafter"/>
</dbReference>
<name>A0A9P0PGS6_ACAOB</name>
<dbReference type="PANTHER" id="PTHR11904:SF9">
    <property type="entry name" value="PURINE NUCLEOSIDE PHOSPHORYLASE-RELATED"/>
    <property type="match status" value="1"/>
</dbReference>
<dbReference type="PANTHER" id="PTHR11904">
    <property type="entry name" value="METHYLTHIOADENOSINE/PURINE NUCLEOSIDE PHOSPHORYLASE"/>
    <property type="match status" value="1"/>
</dbReference>
<keyword evidence="2" id="KW-0808">Transferase</keyword>